<feature type="domain" description="Non-haem dioxygenase N-terminal" evidence="4">
    <location>
        <begin position="11"/>
        <end position="87"/>
    </location>
</feature>
<evidence type="ECO:0000259" key="4">
    <source>
        <dbReference type="Pfam" id="PF14226"/>
    </source>
</evidence>
<evidence type="ECO:0000313" key="6">
    <source>
        <dbReference type="Proteomes" id="UP000030748"/>
    </source>
</evidence>
<feature type="domain" description="Isopenicillin N synthase-like Fe(2+) 2OG dioxygenase" evidence="3">
    <location>
        <begin position="168"/>
        <end position="229"/>
    </location>
</feature>
<dbReference type="InterPro" id="IPR044861">
    <property type="entry name" value="IPNS-like_FE2OG_OXY"/>
</dbReference>
<dbReference type="Proteomes" id="UP000030748">
    <property type="component" value="Unassembled WGS sequence"/>
</dbReference>
<dbReference type="Pfam" id="PF03171">
    <property type="entry name" value="2OG-FeII_Oxy"/>
    <property type="match status" value="1"/>
</dbReference>
<reference evidence="5 6" key="1">
    <citation type="journal article" date="2013" name="Proc. Natl. Acad. Sci. U.S.A.">
        <title>Fine-scale variation in meiotic recombination in Mimulus inferred from population shotgun sequencing.</title>
        <authorList>
            <person name="Hellsten U."/>
            <person name="Wright K.M."/>
            <person name="Jenkins J."/>
            <person name="Shu S."/>
            <person name="Yuan Y."/>
            <person name="Wessler S.R."/>
            <person name="Schmutz J."/>
            <person name="Willis J.H."/>
            <person name="Rokhsar D.S."/>
        </authorList>
    </citation>
    <scope>NUCLEOTIDE SEQUENCE [LARGE SCALE GENOMIC DNA]</scope>
    <source>
        <strain evidence="6">cv. DUN x IM62</strain>
    </source>
</reference>
<dbReference type="InterPro" id="IPR027443">
    <property type="entry name" value="IPNS-like_sf"/>
</dbReference>
<evidence type="ECO:0000313" key="5">
    <source>
        <dbReference type="EMBL" id="EYU21589.1"/>
    </source>
</evidence>
<dbReference type="eggNOG" id="KOG0143">
    <property type="taxonomic scope" value="Eukaryota"/>
</dbReference>
<proteinExistence type="predicted"/>
<dbReference type="STRING" id="4155.A0A022Q1F6"/>
<name>A0A022Q1F6_ERYGU</name>
<evidence type="ECO:0000256" key="2">
    <source>
        <dbReference type="ARBA" id="ARBA00023004"/>
    </source>
</evidence>
<dbReference type="PANTHER" id="PTHR47990">
    <property type="entry name" value="2-OXOGLUTARATE (2OG) AND FE(II)-DEPENDENT OXYGENASE SUPERFAMILY PROTEIN-RELATED"/>
    <property type="match status" value="1"/>
</dbReference>
<evidence type="ECO:0000259" key="3">
    <source>
        <dbReference type="Pfam" id="PF03171"/>
    </source>
</evidence>
<dbReference type="SUPFAM" id="SSF51197">
    <property type="entry name" value="Clavaminate synthase-like"/>
    <property type="match status" value="1"/>
</dbReference>
<organism evidence="5 6">
    <name type="scientific">Erythranthe guttata</name>
    <name type="common">Yellow monkey flower</name>
    <name type="synonym">Mimulus guttatus</name>
    <dbReference type="NCBI Taxonomy" id="4155"/>
    <lineage>
        <taxon>Eukaryota</taxon>
        <taxon>Viridiplantae</taxon>
        <taxon>Streptophyta</taxon>
        <taxon>Embryophyta</taxon>
        <taxon>Tracheophyta</taxon>
        <taxon>Spermatophyta</taxon>
        <taxon>Magnoliopsida</taxon>
        <taxon>eudicotyledons</taxon>
        <taxon>Gunneridae</taxon>
        <taxon>Pentapetalae</taxon>
        <taxon>asterids</taxon>
        <taxon>lamiids</taxon>
        <taxon>Lamiales</taxon>
        <taxon>Phrymaceae</taxon>
        <taxon>Erythranthe</taxon>
    </lineage>
</organism>
<dbReference type="InterPro" id="IPR026992">
    <property type="entry name" value="DIOX_N"/>
</dbReference>
<keyword evidence="1" id="KW-0479">Metal-binding</keyword>
<accession>A0A022Q1F6</accession>
<evidence type="ECO:0008006" key="7">
    <source>
        <dbReference type="Google" id="ProtNLM"/>
    </source>
</evidence>
<dbReference type="GO" id="GO:0046872">
    <property type="term" value="F:metal ion binding"/>
    <property type="evidence" value="ECO:0007669"/>
    <property type="project" value="UniProtKB-KW"/>
</dbReference>
<sequence>MGSLSQEHKLDVIEFSDKNSKPGTESWSKTCDEVVSALEKYGCFVASYDKLTQETHTTVFQALEELFDLPTQTKVQNKSTKPLYGYVGQIPFIPLYESMGIDDADTLQGIQNFAKVMWPNGNNDFSEKLVWYTKLAAELEKIVVQMVFERYGVGKHYESLIGSANYLCRVMKYREPKSNENNMGFVSHTDKSFMSTIHQNQVDGLEIKTKDGEWFGVHQLSSSSVIDSNGVLVSKQWPQHFLNPYYFIYDL</sequence>
<keyword evidence="6" id="KW-1185">Reference proteome</keyword>
<dbReference type="Gene3D" id="2.60.120.330">
    <property type="entry name" value="B-lactam Antibiotic, Isopenicillin N Synthase, Chain"/>
    <property type="match status" value="1"/>
</dbReference>
<gene>
    <name evidence="5" type="ORF">MIMGU_mgv1a024911mg</name>
</gene>
<evidence type="ECO:0000256" key="1">
    <source>
        <dbReference type="ARBA" id="ARBA00022723"/>
    </source>
</evidence>
<dbReference type="GO" id="GO:0016706">
    <property type="term" value="F:2-oxoglutarate-dependent dioxygenase activity"/>
    <property type="evidence" value="ECO:0000318"/>
    <property type="project" value="GO_Central"/>
</dbReference>
<protein>
    <recommendedName>
        <fullName evidence="7">Non-haem dioxygenase N-terminal domain-containing protein</fullName>
    </recommendedName>
</protein>
<dbReference type="EMBL" id="KI632223">
    <property type="protein sequence ID" value="EYU21589.1"/>
    <property type="molecule type" value="Genomic_DNA"/>
</dbReference>
<dbReference type="Pfam" id="PF14226">
    <property type="entry name" value="DIOX_N"/>
    <property type="match status" value="1"/>
</dbReference>
<dbReference type="AlphaFoldDB" id="A0A022Q1F6"/>
<keyword evidence="2" id="KW-0408">Iron</keyword>
<dbReference type="InterPro" id="IPR050231">
    <property type="entry name" value="Iron_ascorbate_oxido_reductase"/>
</dbReference>